<dbReference type="Pfam" id="PF01477">
    <property type="entry name" value="PLAT"/>
    <property type="match status" value="1"/>
</dbReference>
<feature type="domain" description="PLAT" evidence="2">
    <location>
        <begin position="279"/>
        <end position="414"/>
    </location>
</feature>
<name>A0A2K3DLS4_CHLRE</name>
<dbReference type="SUPFAM" id="SSF49723">
    <property type="entry name" value="Lipase/lipooxygenase domain (PLAT/LH2 domain)"/>
    <property type="match status" value="2"/>
</dbReference>
<dbReference type="PANTHER" id="PTHR45901">
    <property type="entry name" value="PROTEIN CBG12474"/>
    <property type="match status" value="1"/>
</dbReference>
<dbReference type="OrthoDB" id="531924at2759"/>
<dbReference type="InParanoid" id="A0A2K3DLS4"/>
<protein>
    <recommendedName>
        <fullName evidence="2">PLAT domain-containing protein</fullName>
    </recommendedName>
</protein>
<evidence type="ECO:0000313" key="3">
    <source>
        <dbReference type="EMBL" id="PNW81489.1"/>
    </source>
</evidence>
<evidence type="ECO:0000256" key="1">
    <source>
        <dbReference type="PROSITE-ProRule" id="PRU00152"/>
    </source>
</evidence>
<dbReference type="EMBL" id="CM008968">
    <property type="protein sequence ID" value="PNW81489.1"/>
    <property type="molecule type" value="Genomic_DNA"/>
</dbReference>
<dbReference type="PaxDb" id="3055-EDO96414"/>
<dbReference type="STRING" id="3055.A0A2K3DLS4"/>
<dbReference type="PANTHER" id="PTHR45901:SF3">
    <property type="entry name" value="LIPOXYGENASE HOMOLOGY DOMAIN-CONTAINING PROTEIN 1"/>
    <property type="match status" value="1"/>
</dbReference>
<dbReference type="KEGG" id="cre:CHLRE_07g358050v5"/>
<evidence type="ECO:0000259" key="2">
    <source>
        <dbReference type="PROSITE" id="PS50095"/>
    </source>
</evidence>
<dbReference type="RefSeq" id="XP_042923265.1">
    <property type="nucleotide sequence ID" value="XM_043064697.1"/>
</dbReference>
<evidence type="ECO:0000313" key="4">
    <source>
        <dbReference type="Proteomes" id="UP000006906"/>
    </source>
</evidence>
<reference evidence="3 4" key="1">
    <citation type="journal article" date="2007" name="Science">
        <title>The Chlamydomonas genome reveals the evolution of key animal and plant functions.</title>
        <authorList>
            <person name="Merchant S.S."/>
            <person name="Prochnik S.E."/>
            <person name="Vallon O."/>
            <person name="Harris E.H."/>
            <person name="Karpowicz S.J."/>
            <person name="Witman G.B."/>
            <person name="Terry A."/>
            <person name="Salamov A."/>
            <person name="Fritz-Laylin L.K."/>
            <person name="Marechal-Drouard L."/>
            <person name="Marshall W.F."/>
            <person name="Qu L.H."/>
            <person name="Nelson D.R."/>
            <person name="Sanderfoot A.A."/>
            <person name="Spalding M.H."/>
            <person name="Kapitonov V.V."/>
            <person name="Ren Q."/>
            <person name="Ferris P."/>
            <person name="Lindquist E."/>
            <person name="Shapiro H."/>
            <person name="Lucas S.M."/>
            <person name="Grimwood J."/>
            <person name="Schmutz J."/>
            <person name="Cardol P."/>
            <person name="Cerutti H."/>
            <person name="Chanfreau G."/>
            <person name="Chen C.L."/>
            <person name="Cognat V."/>
            <person name="Croft M.T."/>
            <person name="Dent R."/>
            <person name="Dutcher S."/>
            <person name="Fernandez E."/>
            <person name="Fukuzawa H."/>
            <person name="Gonzalez-Ballester D."/>
            <person name="Gonzalez-Halphen D."/>
            <person name="Hallmann A."/>
            <person name="Hanikenne M."/>
            <person name="Hippler M."/>
            <person name="Inwood W."/>
            <person name="Jabbari K."/>
            <person name="Kalanon M."/>
            <person name="Kuras R."/>
            <person name="Lefebvre P.A."/>
            <person name="Lemaire S.D."/>
            <person name="Lobanov A.V."/>
            <person name="Lohr M."/>
            <person name="Manuell A."/>
            <person name="Meier I."/>
            <person name="Mets L."/>
            <person name="Mittag M."/>
            <person name="Mittelmeier T."/>
            <person name="Moroney J.V."/>
            <person name="Moseley J."/>
            <person name="Napoli C."/>
            <person name="Nedelcu A.M."/>
            <person name="Niyogi K."/>
            <person name="Novoselov S.V."/>
            <person name="Paulsen I.T."/>
            <person name="Pazour G."/>
            <person name="Purton S."/>
            <person name="Ral J.P."/>
            <person name="Riano-Pachon D.M."/>
            <person name="Riekhof W."/>
            <person name="Rymarquis L."/>
            <person name="Schroda M."/>
            <person name="Stern D."/>
            <person name="Umen J."/>
            <person name="Willows R."/>
            <person name="Wilson N."/>
            <person name="Zimmer S.L."/>
            <person name="Allmer J."/>
            <person name="Balk J."/>
            <person name="Bisova K."/>
            <person name="Chen C.J."/>
            <person name="Elias M."/>
            <person name="Gendler K."/>
            <person name="Hauser C."/>
            <person name="Lamb M.R."/>
            <person name="Ledford H."/>
            <person name="Long J.C."/>
            <person name="Minagawa J."/>
            <person name="Page M.D."/>
            <person name="Pan J."/>
            <person name="Pootakham W."/>
            <person name="Roje S."/>
            <person name="Rose A."/>
            <person name="Stahlberg E."/>
            <person name="Terauchi A.M."/>
            <person name="Yang P."/>
            <person name="Ball S."/>
            <person name="Bowler C."/>
            <person name="Dieckmann C.L."/>
            <person name="Gladyshev V.N."/>
            <person name="Green P."/>
            <person name="Jorgensen R."/>
            <person name="Mayfield S."/>
            <person name="Mueller-Roeber B."/>
            <person name="Rajamani S."/>
            <person name="Sayre R.T."/>
            <person name="Brokstein P."/>
            <person name="Dubchak I."/>
            <person name="Goodstein D."/>
            <person name="Hornick L."/>
            <person name="Huang Y.W."/>
            <person name="Jhaveri J."/>
            <person name="Luo Y."/>
            <person name="Martinez D."/>
            <person name="Ngau W.C."/>
            <person name="Otillar B."/>
            <person name="Poliakov A."/>
            <person name="Porter A."/>
            <person name="Szajkowski L."/>
            <person name="Werner G."/>
            <person name="Zhou K."/>
            <person name="Grigoriev I.V."/>
            <person name="Rokhsar D.S."/>
            <person name="Grossman A.R."/>
        </authorList>
    </citation>
    <scope>NUCLEOTIDE SEQUENCE [LARGE SCALE GENOMIC DNA]</scope>
    <source>
        <strain evidence="4">CC-503</strain>
    </source>
</reference>
<dbReference type="Proteomes" id="UP000006906">
    <property type="component" value="Chromosome 7"/>
</dbReference>
<dbReference type="PROSITE" id="PS50095">
    <property type="entry name" value="PLAT"/>
    <property type="match status" value="2"/>
</dbReference>
<dbReference type="ExpressionAtlas" id="A0A2K3DLS4">
    <property type="expression patterns" value="baseline and differential"/>
</dbReference>
<dbReference type="InterPro" id="IPR036392">
    <property type="entry name" value="PLAT/LH2_dom_sf"/>
</dbReference>
<gene>
    <name evidence="3" type="ORF">CHLRE_07g358050v5</name>
</gene>
<dbReference type="InterPro" id="IPR052970">
    <property type="entry name" value="Inner_ear_hair_cell_LOXHD"/>
</dbReference>
<dbReference type="Gramene" id="PNW81489">
    <property type="protein sequence ID" value="PNW81489"/>
    <property type="gene ID" value="CHLRE_07g358050v5"/>
</dbReference>
<dbReference type="SMART" id="SM00308">
    <property type="entry name" value="LH2"/>
    <property type="match status" value="1"/>
</dbReference>
<proteinExistence type="predicted"/>
<accession>A0A2K3DLS4</accession>
<dbReference type="GeneID" id="5729219"/>
<sequence>MGSQRCSLRYLDTLCQAPVFYATRIRNNYGLGFGGDLGVQQGDKVRVKGQTSNHSIAVQARGGFKWADPDDTATARLLPLMGAAASTGTYTRVPPALQTAMGAGISPAEPFGGGVIPGLRECVVLTYNLEAAATELGERYVWLHAHVALDDSAGTPPGPVRFSIVKDETLTWAAWVRTAGEVLVCCESIVGCRQLHLVVESDFSGGARCVWLDPVLVCAPILDKGIVAELEQAARVAEDADWMSRDLRVQFIREAAGDIMYMAPARSVPQEVSRASATGSYRISVYSGAEKNGGTRGKVFIKLHGRRGNDDKTAVKSNLICVNKDGEMLSEGNKYTMLQPTALPLMDEVDYITLSHVPPPAGIMGPSMAPGGASDWSVQHVEVSCEETEKTWYFVANSWFLALAQKQAAERALVAQGGMAGAAAGTGKAVLPTDAEVLLPRATSGLEYKVVTHVLSSGKGKGMGLDGDIQLFIMGMTEQGYVQSPFSIPGRSIDHSHESRLLVSPQPLGELLSIELTCQQPGILSTRLQCVEVVRLVDGKHFLFLPPPLDPDDPPNPRATKVVLRVASQPHFRIATFTSAIPEASTDARVYIDLFGAKGQLLDLYLRDATGDSFDEGSEDVFFFPDPGLGEIGSVCISHDDSGDSPNWHLDHIEITNTGTGKTAVFLCQKWLGLGVTMQQDEKSSQGRVDPERVLERVLYPAHLLASLNTGRPLMSYHVVFNMESQTPCPVWHAAEALQLVGWNHETLQYSETVIIDSGKLGTNLELDMQYVQHVQALNQAAARRAEADATDPAAAPATAAAGRTYQVVVQKLAAHQARSNIAIGASTREVTLVLAGALASSRLITLNSGNCTNLGVAPFTSPDQPDMFQVTTDIELGQLLRADVRLGSSSSSDWGILLSAVVVRDISDTSSAPVDFTTGPGGQWLGMSPTSREGVYGGTQALHLLPVGTAAVSFVGRAFQTISALHVRHDNPGVWPGWALRSIELFAAPPPGAPVKAAWDDTTGAQPPAPDPAALVPPNPTYLTGMFAATGTLPLGPPAAIGSSLTAGPATRAGAVAAASFVAVQAVMPNTALGPSAPASGPLAASPAQQTTPGLLAAPVQPVTSPTSARASGPVPVLTPAGAAAPLSIAAAPVQPAAAPSPSVAAPVQPAAAPVQPGAAPFPPAAAPVQPAAAPLPPGVAPLPPAAVPVQPAAAPLTPGAAPLPPAAAPVQPAAAPLPPGVAPLPPAAVPVQPAAAPLTPGAAPLPPAAAPVQPAAAPLPPGVAPLPPAAVPVQPAAAPLPPGVAPLPPAAAPVQPAAAPLTPGVAPLPPAAVPVQPAAAPLTPGAAPLPPAAAPVQPAAAPLPPGAAPVQPVAAPLPLDAAPLPPGATAVQPTVALYSPGAAALRPVAPLVPNAGSSADIAAAVPAAAPLGGLAPLGSVAFVPPLAPPANLGPLVAKAGPVAEAKVATQLPIIPVAPALFFFSGSAVHFCAWPTPNMPFIRHYLTDATRQQGYPPESYFRPPIIVPPPARKEPIPLESTANVGAGGTAAPKTLIDVDTSATAALAHVIDPERQRALQEAYDVEVRAYVALAAAGSQAQADLFALIRARMK</sequence>
<comment type="caution">
    <text evidence="1">Lacks conserved residue(s) required for the propagation of feature annotation.</text>
</comment>
<organism evidence="3 4">
    <name type="scientific">Chlamydomonas reinhardtii</name>
    <name type="common">Chlamydomonas smithii</name>
    <dbReference type="NCBI Taxonomy" id="3055"/>
    <lineage>
        <taxon>Eukaryota</taxon>
        <taxon>Viridiplantae</taxon>
        <taxon>Chlorophyta</taxon>
        <taxon>core chlorophytes</taxon>
        <taxon>Chlorophyceae</taxon>
        <taxon>CS clade</taxon>
        <taxon>Chlamydomonadales</taxon>
        <taxon>Chlamydomonadaceae</taxon>
        <taxon>Chlamydomonas</taxon>
    </lineage>
</organism>
<keyword evidence="4" id="KW-1185">Reference proteome</keyword>
<dbReference type="Gene3D" id="2.60.60.20">
    <property type="entry name" value="PLAT/LH2 domain"/>
    <property type="match status" value="2"/>
</dbReference>
<dbReference type="InterPro" id="IPR001024">
    <property type="entry name" value="PLAT/LH2_dom"/>
</dbReference>
<feature type="non-terminal residue" evidence="3">
    <location>
        <position position="1593"/>
    </location>
</feature>
<feature type="domain" description="PLAT" evidence="2">
    <location>
        <begin position="570"/>
        <end position="686"/>
    </location>
</feature>